<dbReference type="PANTHER" id="PTHR11079:SF202">
    <property type="entry name" value="TRNA-SPECIFIC ADENOSINE DEAMINASE"/>
    <property type="match status" value="1"/>
</dbReference>
<accession>A0A532UZ01</accession>
<reference evidence="10 11" key="1">
    <citation type="submission" date="2017-06" db="EMBL/GenBank/DDBJ databases">
        <title>Novel microbial phyla capable of carbon fixation and sulfur reduction in deep-sea sediments.</title>
        <authorList>
            <person name="Huang J."/>
            <person name="Baker B."/>
            <person name="Wang Y."/>
        </authorList>
    </citation>
    <scope>NUCLEOTIDE SEQUENCE [LARGE SCALE GENOMIC DNA]</scope>
    <source>
        <strain evidence="10">B3_TA06</strain>
    </source>
</reference>
<dbReference type="InterPro" id="IPR058535">
    <property type="entry name" value="MafB19-deam"/>
</dbReference>
<dbReference type="InterPro" id="IPR016192">
    <property type="entry name" value="APOBEC/CMP_deaminase_Zn-bd"/>
</dbReference>
<evidence type="ECO:0000256" key="6">
    <source>
        <dbReference type="ARBA" id="ARBA00022833"/>
    </source>
</evidence>
<proteinExistence type="inferred from homology"/>
<comment type="subunit">
    <text evidence="2 8">Homodimer.</text>
</comment>
<keyword evidence="3 8" id="KW-0819">tRNA processing</keyword>
<dbReference type="EMBL" id="NJBO01000020">
    <property type="protein sequence ID" value="TKJ40170.1"/>
    <property type="molecule type" value="Genomic_DNA"/>
</dbReference>
<feature type="binding site" evidence="8">
    <location>
        <position position="79"/>
    </location>
    <ligand>
        <name>Zn(2+)</name>
        <dbReference type="ChEBI" id="CHEBI:29105"/>
        <note>catalytic</note>
    </ligand>
</feature>
<dbReference type="GO" id="GO:0052717">
    <property type="term" value="F:tRNA-specific adenosine-34 deaminase activity"/>
    <property type="evidence" value="ECO:0007669"/>
    <property type="project" value="UniProtKB-UniRule"/>
</dbReference>
<feature type="binding site" evidence="8">
    <location>
        <position position="76"/>
    </location>
    <ligand>
        <name>Zn(2+)</name>
        <dbReference type="ChEBI" id="CHEBI:29105"/>
        <note>catalytic</note>
    </ligand>
</feature>
<dbReference type="Gene3D" id="3.40.140.10">
    <property type="entry name" value="Cytidine Deaminase, domain 2"/>
    <property type="match status" value="1"/>
</dbReference>
<dbReference type="HAMAP" id="MF_00972">
    <property type="entry name" value="tRNA_aden_deaminase"/>
    <property type="match status" value="1"/>
</dbReference>
<comment type="caution">
    <text evidence="10">The sequence shown here is derived from an EMBL/GenBank/DDBJ whole genome shotgun (WGS) entry which is preliminary data.</text>
</comment>
<evidence type="ECO:0000256" key="3">
    <source>
        <dbReference type="ARBA" id="ARBA00022694"/>
    </source>
</evidence>
<name>A0A532UZ01_UNCT6</name>
<dbReference type="GO" id="GO:0002100">
    <property type="term" value="P:tRNA wobble adenosine to inosine editing"/>
    <property type="evidence" value="ECO:0007669"/>
    <property type="project" value="UniProtKB-UniRule"/>
</dbReference>
<dbReference type="InterPro" id="IPR028883">
    <property type="entry name" value="tRNA_aden_deaminase"/>
</dbReference>
<evidence type="ECO:0000256" key="4">
    <source>
        <dbReference type="ARBA" id="ARBA00022723"/>
    </source>
</evidence>
<dbReference type="FunFam" id="3.40.140.10:FF:000005">
    <property type="entry name" value="tRNA-specific adenosine deaminase"/>
    <property type="match status" value="1"/>
</dbReference>
<evidence type="ECO:0000256" key="5">
    <source>
        <dbReference type="ARBA" id="ARBA00022801"/>
    </source>
</evidence>
<feature type="binding site" evidence="8">
    <location>
        <position position="46"/>
    </location>
    <ligand>
        <name>Zn(2+)</name>
        <dbReference type="ChEBI" id="CHEBI:29105"/>
        <note>catalytic</note>
    </ligand>
</feature>
<keyword evidence="5 8" id="KW-0378">Hydrolase</keyword>
<comment type="function">
    <text evidence="8">Catalyzes the deamination of adenosine to inosine at the wobble position 34 of tRNA(Arg2).</text>
</comment>
<dbReference type="InterPro" id="IPR016193">
    <property type="entry name" value="Cytidine_deaminase-like"/>
</dbReference>
<dbReference type="AlphaFoldDB" id="A0A532UZ01"/>
<dbReference type="PROSITE" id="PS00903">
    <property type="entry name" value="CYT_DCMP_DEAMINASES_1"/>
    <property type="match status" value="1"/>
</dbReference>
<feature type="domain" description="CMP/dCMP-type deaminase" evidence="9">
    <location>
        <begin position="1"/>
        <end position="122"/>
    </location>
</feature>
<gene>
    <name evidence="8" type="primary">tadA</name>
    <name evidence="10" type="ORF">CEE36_09785</name>
</gene>
<protein>
    <recommendedName>
        <fullName evidence="8">tRNA-specific adenosine deaminase</fullName>
        <ecNumber evidence="8">3.5.4.33</ecNumber>
    </recommendedName>
</protein>
<evidence type="ECO:0000313" key="10">
    <source>
        <dbReference type="EMBL" id="TKJ40170.1"/>
    </source>
</evidence>
<dbReference type="Proteomes" id="UP000317778">
    <property type="component" value="Unassembled WGS sequence"/>
</dbReference>
<dbReference type="SUPFAM" id="SSF53927">
    <property type="entry name" value="Cytidine deaminase-like"/>
    <property type="match status" value="1"/>
</dbReference>
<comment type="similarity">
    <text evidence="1">Belongs to the cytidine and deoxycytidylate deaminase family. ADAT2 subfamily.</text>
</comment>
<keyword evidence="6 8" id="KW-0862">Zinc</keyword>
<evidence type="ECO:0000259" key="9">
    <source>
        <dbReference type="PROSITE" id="PS51747"/>
    </source>
</evidence>
<comment type="cofactor">
    <cofactor evidence="8">
        <name>Zn(2+)</name>
        <dbReference type="ChEBI" id="CHEBI:29105"/>
    </cofactor>
    <text evidence="8">Binds 1 zinc ion per subunit.</text>
</comment>
<dbReference type="PROSITE" id="PS51747">
    <property type="entry name" value="CYT_DCMP_DEAMINASES_2"/>
    <property type="match status" value="1"/>
</dbReference>
<evidence type="ECO:0000256" key="1">
    <source>
        <dbReference type="ARBA" id="ARBA00010669"/>
    </source>
</evidence>
<dbReference type="GO" id="GO:0008270">
    <property type="term" value="F:zinc ion binding"/>
    <property type="evidence" value="ECO:0007669"/>
    <property type="project" value="UniProtKB-UniRule"/>
</dbReference>
<sequence>MREALREAKAACADGEAPVGAVVVHEGRIIGRGHNQTERLADPTAHAEMIALTAAAVALESWRLLDCTLYVTVEPCLMCAGAVVLARIPRVVFGIRDPKFGAVSSLFKIGSDERLNHTFKVTEGVLAEEAKALMQSFFKERRKVNTNEAGDA</sequence>
<comment type="catalytic activity">
    <reaction evidence="7 8">
        <text>adenosine(34) in tRNA + H2O + H(+) = inosine(34) in tRNA + NH4(+)</text>
        <dbReference type="Rhea" id="RHEA:43168"/>
        <dbReference type="Rhea" id="RHEA-COMP:10373"/>
        <dbReference type="Rhea" id="RHEA-COMP:10374"/>
        <dbReference type="ChEBI" id="CHEBI:15377"/>
        <dbReference type="ChEBI" id="CHEBI:15378"/>
        <dbReference type="ChEBI" id="CHEBI:28938"/>
        <dbReference type="ChEBI" id="CHEBI:74411"/>
        <dbReference type="ChEBI" id="CHEBI:82852"/>
        <dbReference type="EC" id="3.5.4.33"/>
    </reaction>
</comment>
<dbReference type="InterPro" id="IPR002125">
    <property type="entry name" value="CMP_dCMP_dom"/>
</dbReference>
<evidence type="ECO:0000313" key="11">
    <source>
        <dbReference type="Proteomes" id="UP000317778"/>
    </source>
</evidence>
<dbReference type="PANTHER" id="PTHR11079">
    <property type="entry name" value="CYTOSINE DEAMINASE FAMILY MEMBER"/>
    <property type="match status" value="1"/>
</dbReference>
<keyword evidence="4 8" id="KW-0479">Metal-binding</keyword>
<evidence type="ECO:0000256" key="2">
    <source>
        <dbReference type="ARBA" id="ARBA00011738"/>
    </source>
</evidence>
<organism evidence="10 11">
    <name type="scientific">candidate division TA06 bacterium B3_TA06</name>
    <dbReference type="NCBI Taxonomy" id="2012487"/>
    <lineage>
        <taxon>Bacteria</taxon>
        <taxon>Bacteria division TA06</taxon>
    </lineage>
</organism>
<evidence type="ECO:0000256" key="8">
    <source>
        <dbReference type="HAMAP-Rule" id="MF_00972"/>
    </source>
</evidence>
<feature type="active site" description="Proton donor" evidence="8">
    <location>
        <position position="48"/>
    </location>
</feature>
<dbReference type="EC" id="3.5.4.33" evidence="8"/>
<dbReference type="NCBIfam" id="NF008113">
    <property type="entry name" value="PRK10860.1"/>
    <property type="match status" value="1"/>
</dbReference>
<evidence type="ECO:0000256" key="7">
    <source>
        <dbReference type="ARBA" id="ARBA00048045"/>
    </source>
</evidence>
<dbReference type="Pfam" id="PF14437">
    <property type="entry name" value="MafB19-deam"/>
    <property type="match status" value="1"/>
</dbReference>
<dbReference type="CDD" id="cd01285">
    <property type="entry name" value="nucleoside_deaminase"/>
    <property type="match status" value="1"/>
</dbReference>